<accession>A0A4R0RHJ0</accession>
<gene>
    <name evidence="1" type="ORF">EIP91_011771</name>
</gene>
<dbReference type="AlphaFoldDB" id="A0A4R0RHJ0"/>
<dbReference type="Proteomes" id="UP000292702">
    <property type="component" value="Unassembled WGS sequence"/>
</dbReference>
<evidence type="ECO:0000313" key="1">
    <source>
        <dbReference type="EMBL" id="TCD67970.1"/>
    </source>
</evidence>
<dbReference type="EMBL" id="RWJN01000080">
    <property type="protein sequence ID" value="TCD67970.1"/>
    <property type="molecule type" value="Genomic_DNA"/>
</dbReference>
<name>A0A4R0RHJ0_9APHY</name>
<sequence length="215" mass="24321">MPRAIRNSQASGERAVDLGLMAPADEEIHGMEVAQPERRELVHLLSRKTTVEGDIRFRYKNVNGDQGEWLEHRDGSFTHNKPDGSQLYVHQNNAWRCETSATGHSRRFQGDNGGIKEEWKPFWFKITCSFPNSYGNLAYRYSSSGGRGFFYINRDGGLYFKGPAGLASYYSYDRGDATFIRDIAADGGRNSRWLPNEGHIPHPRAHLTRLLGLAV</sequence>
<organism evidence="1 2">
    <name type="scientific">Steccherinum ochraceum</name>
    <dbReference type="NCBI Taxonomy" id="92696"/>
    <lineage>
        <taxon>Eukaryota</taxon>
        <taxon>Fungi</taxon>
        <taxon>Dikarya</taxon>
        <taxon>Basidiomycota</taxon>
        <taxon>Agaricomycotina</taxon>
        <taxon>Agaricomycetes</taxon>
        <taxon>Polyporales</taxon>
        <taxon>Steccherinaceae</taxon>
        <taxon>Steccherinum</taxon>
    </lineage>
</organism>
<comment type="caution">
    <text evidence="1">The sequence shown here is derived from an EMBL/GenBank/DDBJ whole genome shotgun (WGS) entry which is preliminary data.</text>
</comment>
<keyword evidence="2" id="KW-1185">Reference proteome</keyword>
<reference evidence="1 2" key="1">
    <citation type="submission" date="2018-11" db="EMBL/GenBank/DDBJ databases">
        <title>Genome assembly of Steccherinum ochraceum LE-BIN_3174, the white-rot fungus of the Steccherinaceae family (The Residual Polyporoid clade, Polyporales, Basidiomycota).</title>
        <authorList>
            <person name="Fedorova T.V."/>
            <person name="Glazunova O.A."/>
            <person name="Landesman E.O."/>
            <person name="Moiseenko K.V."/>
            <person name="Psurtseva N.V."/>
            <person name="Savinova O.S."/>
            <person name="Shakhova N.V."/>
            <person name="Tyazhelova T.V."/>
            <person name="Vasina D.V."/>
        </authorList>
    </citation>
    <scope>NUCLEOTIDE SEQUENCE [LARGE SCALE GENOMIC DNA]</scope>
    <source>
        <strain evidence="1 2">LE-BIN_3174</strain>
    </source>
</reference>
<protein>
    <submittedName>
        <fullName evidence="1">Uncharacterized protein</fullName>
    </submittedName>
</protein>
<evidence type="ECO:0000313" key="2">
    <source>
        <dbReference type="Proteomes" id="UP000292702"/>
    </source>
</evidence>
<proteinExistence type="predicted"/>